<feature type="coiled-coil region" evidence="1">
    <location>
        <begin position="24"/>
        <end position="51"/>
    </location>
</feature>
<evidence type="ECO:0000256" key="2">
    <source>
        <dbReference type="SAM" id="SignalP"/>
    </source>
</evidence>
<evidence type="ECO:0000313" key="5">
    <source>
        <dbReference type="Proteomes" id="UP000233387"/>
    </source>
</evidence>
<feature type="domain" description="LysM" evidence="3">
    <location>
        <begin position="302"/>
        <end position="346"/>
    </location>
</feature>
<dbReference type="PANTHER" id="PTHR21666:SF270">
    <property type="entry name" value="MUREIN HYDROLASE ACTIVATOR ENVC"/>
    <property type="match status" value="1"/>
</dbReference>
<dbReference type="Pfam" id="PF01476">
    <property type="entry name" value="LysM"/>
    <property type="match status" value="1"/>
</dbReference>
<feature type="chain" id="PRO_5014690988" evidence="2">
    <location>
        <begin position="19"/>
        <end position="347"/>
    </location>
</feature>
<sequence>MRWIFTLFLFSIAYLLFAQTPKKEQKYKQNKLQIRNQNQKQKQQVKQEIKKDTLQKSVVENLDTLKKEAIPFNPIREPKPPAEPLFDDDTAEISVVRVSEYLQIDCVWVKSAEYYKTWSSVHINPYRRDASTFKDTIHLTLYDEVKGQYWAKPLDDLLLTSPFGYRWGRMHQGIDLNLRTGTPIYSVFDGIVRIATAGYGYGYHVVVRHINGLETLYAHMSKLSVQVGQVVKAGELLGLGGSTGWSTGPHLHLEVLYAGNAFNPLLIFEVNTKSDVPFVRSKYFALTPAHFRHINTIVRREYFHIVKAGETLQSIAKKYGLSVNYLAVVNRIPINTKLRAGQRIRLR</sequence>
<proteinExistence type="predicted"/>
<dbReference type="InterPro" id="IPR016047">
    <property type="entry name" value="M23ase_b-sheet_dom"/>
</dbReference>
<name>A0A2N3IIW8_9BACT</name>
<dbReference type="InterPro" id="IPR011055">
    <property type="entry name" value="Dup_hybrid_motif"/>
</dbReference>
<dbReference type="InterPro" id="IPR018392">
    <property type="entry name" value="LysM"/>
</dbReference>
<gene>
    <name evidence="4" type="ORF">Rain11_0833</name>
</gene>
<dbReference type="Gene3D" id="2.70.70.10">
    <property type="entry name" value="Glucose Permease (Domain IIA)"/>
    <property type="match status" value="1"/>
</dbReference>
<dbReference type="CDD" id="cd00118">
    <property type="entry name" value="LysM"/>
    <property type="match status" value="1"/>
</dbReference>
<reference evidence="4 5" key="1">
    <citation type="submission" date="2017-06" db="EMBL/GenBank/DDBJ databases">
        <title>Raineya orbicola gen. nov., sp. nov. a slightly thermophilic bacterium of the phylum Bacteroidetes and the description of Raineyaceae fam. nov.</title>
        <authorList>
            <person name="Albuquerque L."/>
            <person name="Polonia A.R.M."/>
            <person name="Barroso C."/>
            <person name="Froufe H.J.C."/>
            <person name="Lage O."/>
            <person name="Lobo-Da-Cunha A."/>
            <person name="Egas C."/>
            <person name="Da Costa M.S."/>
        </authorList>
    </citation>
    <scope>NUCLEOTIDE SEQUENCE [LARGE SCALE GENOMIC DNA]</scope>
    <source>
        <strain evidence="4 5">SPSPC-11</strain>
    </source>
</reference>
<dbReference type="Proteomes" id="UP000233387">
    <property type="component" value="Unassembled WGS sequence"/>
</dbReference>
<evidence type="ECO:0000313" key="4">
    <source>
        <dbReference type="EMBL" id="PKQ70173.1"/>
    </source>
</evidence>
<dbReference type="CDD" id="cd12797">
    <property type="entry name" value="M23_peptidase"/>
    <property type="match status" value="1"/>
</dbReference>
<protein>
    <submittedName>
        <fullName evidence="4">Peptidase family M23</fullName>
    </submittedName>
</protein>
<dbReference type="GO" id="GO:0004222">
    <property type="term" value="F:metalloendopeptidase activity"/>
    <property type="evidence" value="ECO:0007669"/>
    <property type="project" value="TreeGrafter"/>
</dbReference>
<dbReference type="EMBL" id="NKXO01000010">
    <property type="protein sequence ID" value="PKQ70173.1"/>
    <property type="molecule type" value="Genomic_DNA"/>
</dbReference>
<keyword evidence="2" id="KW-0732">Signal</keyword>
<dbReference type="Pfam" id="PF01551">
    <property type="entry name" value="Peptidase_M23"/>
    <property type="match status" value="1"/>
</dbReference>
<dbReference type="AlphaFoldDB" id="A0A2N3IIW8"/>
<comment type="caution">
    <text evidence="4">The sequence shown here is derived from an EMBL/GenBank/DDBJ whole genome shotgun (WGS) entry which is preliminary data.</text>
</comment>
<dbReference type="InterPro" id="IPR036779">
    <property type="entry name" value="LysM_dom_sf"/>
</dbReference>
<evidence type="ECO:0000259" key="3">
    <source>
        <dbReference type="PROSITE" id="PS51782"/>
    </source>
</evidence>
<dbReference type="SUPFAM" id="SSF51261">
    <property type="entry name" value="Duplicated hybrid motif"/>
    <property type="match status" value="1"/>
</dbReference>
<dbReference type="Gene3D" id="3.10.350.10">
    <property type="entry name" value="LysM domain"/>
    <property type="match status" value="1"/>
</dbReference>
<dbReference type="SMART" id="SM00257">
    <property type="entry name" value="LysM"/>
    <property type="match status" value="1"/>
</dbReference>
<dbReference type="PANTHER" id="PTHR21666">
    <property type="entry name" value="PEPTIDASE-RELATED"/>
    <property type="match status" value="1"/>
</dbReference>
<feature type="signal peptide" evidence="2">
    <location>
        <begin position="1"/>
        <end position="18"/>
    </location>
</feature>
<keyword evidence="1" id="KW-0175">Coiled coil</keyword>
<evidence type="ECO:0000256" key="1">
    <source>
        <dbReference type="SAM" id="Coils"/>
    </source>
</evidence>
<dbReference type="InterPro" id="IPR050570">
    <property type="entry name" value="Cell_wall_metabolism_enzyme"/>
</dbReference>
<dbReference type="OrthoDB" id="9805070at2"/>
<organism evidence="4 5">
    <name type="scientific">Raineya orbicola</name>
    <dbReference type="NCBI Taxonomy" id="2016530"/>
    <lineage>
        <taxon>Bacteria</taxon>
        <taxon>Pseudomonadati</taxon>
        <taxon>Bacteroidota</taxon>
        <taxon>Cytophagia</taxon>
        <taxon>Cytophagales</taxon>
        <taxon>Raineyaceae</taxon>
        <taxon>Raineya</taxon>
    </lineage>
</organism>
<dbReference type="RefSeq" id="WP_101358090.1">
    <property type="nucleotide sequence ID" value="NZ_NKXO01000010.1"/>
</dbReference>
<accession>A0A2N3IIW8</accession>
<dbReference type="PROSITE" id="PS51782">
    <property type="entry name" value="LYSM"/>
    <property type="match status" value="1"/>
</dbReference>
<dbReference type="SUPFAM" id="SSF54106">
    <property type="entry name" value="LysM domain"/>
    <property type="match status" value="1"/>
</dbReference>
<keyword evidence="5" id="KW-1185">Reference proteome</keyword>